<protein>
    <submittedName>
        <fullName evidence="1">Uncharacterized protein</fullName>
    </submittedName>
</protein>
<sequence length="55" mass="6564">MITPTIEPITPYERAVILYNKYTKEYNRLVCMGAMQQTEHWKEVAKELGKLYKNK</sequence>
<name>A0A6J5MQU9_9CAUD</name>
<reference evidence="1" key="1">
    <citation type="submission" date="2020-04" db="EMBL/GenBank/DDBJ databases">
        <authorList>
            <person name="Chiriac C."/>
            <person name="Salcher M."/>
            <person name="Ghai R."/>
            <person name="Kavagutti S V."/>
        </authorList>
    </citation>
    <scope>NUCLEOTIDE SEQUENCE</scope>
</reference>
<dbReference type="EMBL" id="LR796512">
    <property type="protein sequence ID" value="CAB4148832.1"/>
    <property type="molecule type" value="Genomic_DNA"/>
</dbReference>
<evidence type="ECO:0000313" key="1">
    <source>
        <dbReference type="EMBL" id="CAB4148832.1"/>
    </source>
</evidence>
<gene>
    <name evidence="1" type="ORF">UFOVP531_27</name>
</gene>
<proteinExistence type="predicted"/>
<organism evidence="1">
    <name type="scientific">uncultured Caudovirales phage</name>
    <dbReference type="NCBI Taxonomy" id="2100421"/>
    <lineage>
        <taxon>Viruses</taxon>
        <taxon>Duplodnaviria</taxon>
        <taxon>Heunggongvirae</taxon>
        <taxon>Uroviricota</taxon>
        <taxon>Caudoviricetes</taxon>
        <taxon>Peduoviridae</taxon>
        <taxon>Maltschvirus</taxon>
        <taxon>Maltschvirus maltsch</taxon>
    </lineage>
</organism>
<accession>A0A6J5MQU9</accession>